<dbReference type="GO" id="GO:0015093">
    <property type="term" value="F:ferrous iron transmembrane transporter activity"/>
    <property type="evidence" value="ECO:0007669"/>
    <property type="project" value="TreeGrafter"/>
</dbReference>
<proteinExistence type="inferred from homology"/>
<keyword evidence="4" id="KW-0812">Transmembrane</keyword>
<evidence type="ECO:0000256" key="8">
    <source>
        <dbReference type="SAM" id="MobiDB-lite"/>
    </source>
</evidence>
<evidence type="ECO:0000313" key="9">
    <source>
        <dbReference type="EMBL" id="KAK7684844.1"/>
    </source>
</evidence>
<sequence length="114" mass="12194">MMKQQQQQQQQQQQPPPGGMISPGLHTSSNVPIIPGSDAIEIDYEALPDDASLAAHLSAGAFAGIMEHTVMFPIDSIKTRMQMFTGNSGVTSSASANALMKEPMLYGEESVQLC</sequence>
<evidence type="ECO:0000256" key="4">
    <source>
        <dbReference type="ARBA" id="ARBA00022692"/>
    </source>
</evidence>
<name>A0AAW0G0F1_9APHY</name>
<evidence type="ECO:0000256" key="6">
    <source>
        <dbReference type="ARBA" id="ARBA00023128"/>
    </source>
</evidence>
<feature type="compositionally biased region" description="Low complexity" evidence="8">
    <location>
        <begin position="1"/>
        <end position="13"/>
    </location>
</feature>
<protein>
    <submittedName>
        <fullName evidence="9">Uncharacterized protein</fullName>
    </submittedName>
</protein>
<keyword evidence="5" id="KW-1133">Transmembrane helix</keyword>
<evidence type="ECO:0000313" key="10">
    <source>
        <dbReference type="Proteomes" id="UP001385951"/>
    </source>
</evidence>
<dbReference type="GO" id="GO:0031966">
    <property type="term" value="C:mitochondrial membrane"/>
    <property type="evidence" value="ECO:0007669"/>
    <property type="project" value="UniProtKB-SubCell"/>
</dbReference>
<evidence type="ECO:0000256" key="7">
    <source>
        <dbReference type="ARBA" id="ARBA00023136"/>
    </source>
</evidence>
<dbReference type="EMBL" id="JASBNA010000023">
    <property type="protein sequence ID" value="KAK7684844.1"/>
    <property type="molecule type" value="Genomic_DNA"/>
</dbReference>
<accession>A0AAW0G0F1</accession>
<comment type="caution">
    <text evidence="9">The sequence shown here is derived from an EMBL/GenBank/DDBJ whole genome shotgun (WGS) entry which is preliminary data.</text>
</comment>
<feature type="region of interest" description="Disordered" evidence="8">
    <location>
        <begin position="1"/>
        <end position="32"/>
    </location>
</feature>
<keyword evidence="7" id="KW-0472">Membrane</keyword>
<reference evidence="9 10" key="1">
    <citation type="submission" date="2022-09" db="EMBL/GenBank/DDBJ databases">
        <authorList>
            <person name="Palmer J.M."/>
        </authorList>
    </citation>
    <scope>NUCLEOTIDE SEQUENCE [LARGE SCALE GENOMIC DNA]</scope>
    <source>
        <strain evidence="9 10">DSM 7382</strain>
    </source>
</reference>
<organism evidence="9 10">
    <name type="scientific">Cerrena zonata</name>
    <dbReference type="NCBI Taxonomy" id="2478898"/>
    <lineage>
        <taxon>Eukaryota</taxon>
        <taxon>Fungi</taxon>
        <taxon>Dikarya</taxon>
        <taxon>Basidiomycota</taxon>
        <taxon>Agaricomycotina</taxon>
        <taxon>Agaricomycetes</taxon>
        <taxon>Polyporales</taxon>
        <taxon>Cerrenaceae</taxon>
        <taxon>Cerrena</taxon>
    </lineage>
</organism>
<gene>
    <name evidence="9" type="ORF">QCA50_012090</name>
</gene>
<dbReference type="InterPro" id="IPR023395">
    <property type="entry name" value="MCP_dom_sf"/>
</dbReference>
<dbReference type="InterPro" id="IPR018108">
    <property type="entry name" value="MCP_transmembrane"/>
</dbReference>
<evidence type="ECO:0000256" key="2">
    <source>
        <dbReference type="ARBA" id="ARBA00006375"/>
    </source>
</evidence>
<evidence type="ECO:0000256" key="5">
    <source>
        <dbReference type="ARBA" id="ARBA00022989"/>
    </source>
</evidence>
<dbReference type="GO" id="GO:0048250">
    <property type="term" value="P:iron import into the mitochondrion"/>
    <property type="evidence" value="ECO:0007669"/>
    <property type="project" value="TreeGrafter"/>
</dbReference>
<dbReference type="Proteomes" id="UP001385951">
    <property type="component" value="Unassembled WGS sequence"/>
</dbReference>
<dbReference type="PANTHER" id="PTHR45758:SF4">
    <property type="entry name" value="MITOFERRIN-1"/>
    <property type="match status" value="1"/>
</dbReference>
<evidence type="ECO:0000256" key="1">
    <source>
        <dbReference type="ARBA" id="ARBA00004225"/>
    </source>
</evidence>
<keyword evidence="10" id="KW-1185">Reference proteome</keyword>
<dbReference type="PANTHER" id="PTHR45758">
    <property type="entry name" value="MITOFERRIN-1-RELATED"/>
    <property type="match status" value="1"/>
</dbReference>
<keyword evidence="3" id="KW-0813">Transport</keyword>
<comment type="similarity">
    <text evidence="2">Belongs to the mitochondrial carrier (TC 2.A.29) family.</text>
</comment>
<comment type="subcellular location">
    <subcellularLocation>
        <location evidence="1">Mitochondrion membrane</location>
        <topology evidence="1">Multi-pass membrane protein</topology>
    </subcellularLocation>
</comment>
<dbReference type="Pfam" id="PF00153">
    <property type="entry name" value="Mito_carr"/>
    <property type="match status" value="1"/>
</dbReference>
<dbReference type="SUPFAM" id="SSF103506">
    <property type="entry name" value="Mitochondrial carrier"/>
    <property type="match status" value="1"/>
</dbReference>
<dbReference type="Gene3D" id="1.50.40.10">
    <property type="entry name" value="Mitochondrial carrier domain"/>
    <property type="match status" value="1"/>
</dbReference>
<evidence type="ECO:0000256" key="3">
    <source>
        <dbReference type="ARBA" id="ARBA00022448"/>
    </source>
</evidence>
<dbReference type="AlphaFoldDB" id="A0AAW0G0F1"/>
<keyword evidence="6" id="KW-0496">Mitochondrion</keyword>